<evidence type="ECO:0000256" key="5">
    <source>
        <dbReference type="ARBA" id="ARBA00022801"/>
    </source>
</evidence>
<evidence type="ECO:0000256" key="1">
    <source>
        <dbReference type="ARBA" id="ARBA00022670"/>
    </source>
</evidence>
<keyword evidence="5 8" id="KW-0378">Hydrolase</keyword>
<dbReference type="GO" id="GO:0051603">
    <property type="term" value="P:proteolysis involved in protein catabolic process"/>
    <property type="evidence" value="ECO:0007669"/>
    <property type="project" value="TreeGrafter"/>
</dbReference>
<keyword evidence="12" id="KW-1185">Reference proteome</keyword>
<dbReference type="Gene3D" id="3.30.2010.10">
    <property type="entry name" value="Metalloproteases ('zincins'), catalytic domain"/>
    <property type="match status" value="1"/>
</dbReference>
<dbReference type="GO" id="GO:0008270">
    <property type="term" value="F:zinc ion binding"/>
    <property type="evidence" value="ECO:0007669"/>
    <property type="project" value="UniProtKB-UniRule"/>
</dbReference>
<evidence type="ECO:0000256" key="7">
    <source>
        <dbReference type="ARBA" id="ARBA00023049"/>
    </source>
</evidence>
<name>A0A316IHD2_9GAMM</name>
<keyword evidence="1 8" id="KW-0645">Protease</keyword>
<feature type="binding site" evidence="8">
    <location>
        <position position="162"/>
    </location>
    <ligand>
        <name>Zn(2+)</name>
        <dbReference type="ChEBI" id="CHEBI:29105"/>
        <note>catalytic</note>
    </ligand>
</feature>
<feature type="active site" evidence="8">
    <location>
        <position position="159"/>
    </location>
</feature>
<dbReference type="InterPro" id="IPR011990">
    <property type="entry name" value="TPR-like_helical_dom_sf"/>
</dbReference>
<dbReference type="EMBL" id="QGHC01000001">
    <property type="protein sequence ID" value="PWK92781.1"/>
    <property type="molecule type" value="Genomic_DNA"/>
</dbReference>
<gene>
    <name evidence="11" type="ORF">C7456_101116</name>
</gene>
<dbReference type="GO" id="GO:0004222">
    <property type="term" value="F:metalloendopeptidase activity"/>
    <property type="evidence" value="ECO:0007669"/>
    <property type="project" value="InterPro"/>
</dbReference>
<keyword evidence="2 8" id="KW-0479">Metal-binding</keyword>
<comment type="caution">
    <text evidence="11">The sequence shown here is derived from an EMBL/GenBank/DDBJ whole genome shotgun (WGS) entry which is preliminary data.</text>
</comment>
<dbReference type="EC" id="3.4.-.-" evidence="8"/>
<feature type="region of interest" description="Disordered" evidence="9">
    <location>
        <begin position="1"/>
        <end position="21"/>
    </location>
</feature>
<evidence type="ECO:0000313" key="12">
    <source>
        <dbReference type="Proteomes" id="UP000245812"/>
    </source>
</evidence>
<keyword evidence="6 8" id="KW-0862">Zinc</keyword>
<dbReference type="Pfam" id="PF01435">
    <property type="entry name" value="Peptidase_M48"/>
    <property type="match status" value="1"/>
</dbReference>
<dbReference type="Proteomes" id="UP000245812">
    <property type="component" value="Unassembled WGS sequence"/>
</dbReference>
<evidence type="ECO:0000256" key="2">
    <source>
        <dbReference type="ARBA" id="ARBA00022723"/>
    </source>
</evidence>
<comment type="similarity">
    <text evidence="8">Belongs to the peptidase M48 family. BepA subfamily.</text>
</comment>
<keyword evidence="4 8" id="KW-0574">Periplasm</keyword>
<feature type="domain" description="Peptidase M48" evidence="10">
    <location>
        <begin position="95"/>
        <end position="285"/>
    </location>
</feature>
<evidence type="ECO:0000256" key="4">
    <source>
        <dbReference type="ARBA" id="ARBA00022764"/>
    </source>
</evidence>
<organism evidence="11 12">
    <name type="scientific">Fulvimonas soli</name>
    <dbReference type="NCBI Taxonomy" id="155197"/>
    <lineage>
        <taxon>Bacteria</taxon>
        <taxon>Pseudomonadati</taxon>
        <taxon>Pseudomonadota</taxon>
        <taxon>Gammaproteobacteria</taxon>
        <taxon>Lysobacterales</taxon>
        <taxon>Rhodanobacteraceae</taxon>
        <taxon>Fulvimonas</taxon>
    </lineage>
</organism>
<feature type="active site" description="Proton donor" evidence="8">
    <location>
        <position position="229"/>
    </location>
</feature>
<sequence length="581" mass="62433">MQAALNRRRAARSQWYRQPPMAMAKRRPAPFLRPLLLAAALVSAAGAAAQDGVRLPDLGSSADALISPQDAQDYGAAMLRQMRALDMVLDDPLLDDYINDLGYRLVAGSEKPKDHFSFFIVKDDVINAFAAPGGYIAVNSGLIVLTRNESELAGVIAHEIGHINQNHLQRAFEDSRKNAPLLALVLLGAIAAGAGSHSGDAPAAVLMGGQGLLAQREINFTRKDETEADRVGIQTLANAGFDPHAMASFFEHMQDTLRAGAGGDVPALLQDHPVFPARISDARARADVLAAQQKLRPAGSTLTREQWEKATAPMAYLKDPTALQPRPGGAGGLDTYALMRERVRVLSGDAAKLATYYGSSLAKHPEFDTPANRYGYALALARSDRGALALAQLQPLLAAHPGNQVLQLAQAEAELQAGRRADALAIYRDLSARSPRNRAVALAYAKALSEGGGKDEAAAAANLLRPLLDDSDEPDIYRTYARASEKAGDGVRAGEAYADASYLSGRPFDALEQLRRLLRRDDLDYYARARIQGRIAQLTPLVMELRKRKIQTEDNPDHPQQLQSSPAQGCTGRLCFSAGGG</sequence>
<evidence type="ECO:0000256" key="3">
    <source>
        <dbReference type="ARBA" id="ARBA00022729"/>
    </source>
</evidence>
<dbReference type="PANTHER" id="PTHR22726">
    <property type="entry name" value="METALLOENDOPEPTIDASE OMA1"/>
    <property type="match status" value="1"/>
</dbReference>
<feature type="binding site" evidence="8">
    <location>
        <position position="158"/>
    </location>
    <ligand>
        <name>Zn(2+)</name>
        <dbReference type="ChEBI" id="CHEBI:29105"/>
        <note>catalytic</note>
    </ligand>
</feature>
<comment type="subcellular location">
    <subcellularLocation>
        <location evidence="8">Periplasm</location>
    </subcellularLocation>
</comment>
<dbReference type="PANTHER" id="PTHR22726:SF1">
    <property type="entry name" value="METALLOENDOPEPTIDASE OMA1, MITOCHONDRIAL"/>
    <property type="match status" value="1"/>
</dbReference>
<evidence type="ECO:0000256" key="6">
    <source>
        <dbReference type="ARBA" id="ARBA00022833"/>
    </source>
</evidence>
<dbReference type="HAMAP" id="MF_00997">
    <property type="entry name" value="Protease_BepA"/>
    <property type="match status" value="1"/>
</dbReference>
<protein>
    <recommendedName>
        <fullName evidence="8">Putative beta-barrel assembly-enhancing protease</fullName>
        <ecNumber evidence="8">3.4.-.-</ecNumber>
    </recommendedName>
</protein>
<comment type="function">
    <text evidence="8">Functions as both a chaperone and a metalloprotease. Maintains the integrity of the outer membrane by promoting either the assembly or the elimination of outer membrane proteins, depending on their folding state.</text>
</comment>
<reference evidence="11 12" key="1">
    <citation type="submission" date="2018-05" db="EMBL/GenBank/DDBJ databases">
        <title>Genomic Encyclopedia of Type Strains, Phase IV (KMG-IV): sequencing the most valuable type-strain genomes for metagenomic binning, comparative biology and taxonomic classification.</title>
        <authorList>
            <person name="Goeker M."/>
        </authorList>
    </citation>
    <scope>NUCLEOTIDE SEQUENCE [LARGE SCALE GENOMIC DNA]</scope>
    <source>
        <strain evidence="11 12">DSM 14263</strain>
    </source>
</reference>
<dbReference type="InterPro" id="IPR001915">
    <property type="entry name" value="Peptidase_M48"/>
</dbReference>
<dbReference type="GO" id="GO:0042597">
    <property type="term" value="C:periplasmic space"/>
    <property type="evidence" value="ECO:0007669"/>
    <property type="project" value="UniProtKB-SubCell"/>
</dbReference>
<dbReference type="GO" id="GO:0016020">
    <property type="term" value="C:membrane"/>
    <property type="evidence" value="ECO:0007669"/>
    <property type="project" value="InterPro"/>
</dbReference>
<accession>A0A316IHD2</accession>
<comment type="cofactor">
    <cofactor evidence="8">
        <name>Zn(2+)</name>
        <dbReference type="ChEBI" id="CHEBI:29105"/>
    </cofactor>
    <text evidence="8">Binds 1 zinc ion per subunit.</text>
</comment>
<keyword evidence="7 8" id="KW-0482">Metalloprotease</keyword>
<evidence type="ECO:0000256" key="8">
    <source>
        <dbReference type="HAMAP-Rule" id="MF_00997"/>
    </source>
</evidence>
<dbReference type="InterPro" id="IPR030873">
    <property type="entry name" value="Protease_BepA"/>
</dbReference>
<dbReference type="SUPFAM" id="SSF48452">
    <property type="entry name" value="TPR-like"/>
    <property type="match status" value="1"/>
</dbReference>
<feature type="binding site" evidence="8">
    <location>
        <position position="225"/>
    </location>
    <ligand>
        <name>Zn(2+)</name>
        <dbReference type="ChEBI" id="CHEBI:29105"/>
        <note>catalytic</note>
    </ligand>
</feature>
<evidence type="ECO:0000256" key="9">
    <source>
        <dbReference type="SAM" id="MobiDB-lite"/>
    </source>
</evidence>
<dbReference type="Gene3D" id="1.25.40.10">
    <property type="entry name" value="Tetratricopeptide repeat domain"/>
    <property type="match status" value="1"/>
</dbReference>
<keyword evidence="3 8" id="KW-0732">Signal</keyword>
<dbReference type="AlphaFoldDB" id="A0A316IHD2"/>
<evidence type="ECO:0000313" key="11">
    <source>
        <dbReference type="EMBL" id="PWK92781.1"/>
    </source>
</evidence>
<feature type="compositionally biased region" description="Basic residues" evidence="9">
    <location>
        <begin position="1"/>
        <end position="11"/>
    </location>
</feature>
<proteinExistence type="inferred from homology"/>
<evidence type="ECO:0000259" key="10">
    <source>
        <dbReference type="Pfam" id="PF01435"/>
    </source>
</evidence>
<dbReference type="InterPro" id="IPR051156">
    <property type="entry name" value="Mito/Outer_Membr_Metalloprot"/>
</dbReference>